<dbReference type="EMBL" id="JAAAIL010000675">
    <property type="protein sequence ID" value="KAG0273930.1"/>
    <property type="molecule type" value="Genomic_DNA"/>
</dbReference>
<keyword evidence="9" id="KW-1185">Reference proteome</keyword>
<evidence type="ECO:0000256" key="2">
    <source>
        <dbReference type="ARBA" id="ARBA00022723"/>
    </source>
</evidence>
<dbReference type="Gene3D" id="3.20.20.370">
    <property type="entry name" value="Glycoside hydrolase/deacetylase"/>
    <property type="match status" value="1"/>
</dbReference>
<evidence type="ECO:0000256" key="3">
    <source>
        <dbReference type="ARBA" id="ARBA00022729"/>
    </source>
</evidence>
<comment type="caution">
    <text evidence="8">The sequence shown here is derived from an EMBL/GenBank/DDBJ whole genome shotgun (WGS) entry which is preliminary data.</text>
</comment>
<feature type="signal peptide" evidence="6">
    <location>
        <begin position="1"/>
        <end position="25"/>
    </location>
</feature>
<name>A0AAD4DC72_9FUNG</name>
<protein>
    <submittedName>
        <fullName evidence="8">Chitin deacetylase</fullName>
    </submittedName>
</protein>
<accession>A0AAD4DC72</accession>
<dbReference type="InterPro" id="IPR011330">
    <property type="entry name" value="Glyco_hydro/deAcase_b/a-brl"/>
</dbReference>
<dbReference type="Proteomes" id="UP001194580">
    <property type="component" value="Unassembled WGS sequence"/>
</dbReference>
<dbReference type="AlphaFoldDB" id="A0AAD4DC72"/>
<keyword evidence="4" id="KW-0378">Hydrolase</keyword>
<evidence type="ECO:0000256" key="4">
    <source>
        <dbReference type="ARBA" id="ARBA00022801"/>
    </source>
</evidence>
<dbReference type="GO" id="GO:0046872">
    <property type="term" value="F:metal ion binding"/>
    <property type="evidence" value="ECO:0007669"/>
    <property type="project" value="UniProtKB-KW"/>
</dbReference>
<evidence type="ECO:0000256" key="6">
    <source>
        <dbReference type="SAM" id="SignalP"/>
    </source>
</evidence>
<evidence type="ECO:0000313" key="9">
    <source>
        <dbReference type="Proteomes" id="UP001194580"/>
    </source>
</evidence>
<reference evidence="8" key="1">
    <citation type="journal article" date="2020" name="Fungal Divers.">
        <title>Resolving the Mortierellaceae phylogeny through synthesis of multi-gene phylogenetics and phylogenomics.</title>
        <authorList>
            <person name="Vandepol N."/>
            <person name="Liber J."/>
            <person name="Desiro A."/>
            <person name="Na H."/>
            <person name="Kennedy M."/>
            <person name="Barry K."/>
            <person name="Grigoriev I.V."/>
            <person name="Miller A.N."/>
            <person name="O'Donnell K."/>
            <person name="Stajich J.E."/>
            <person name="Bonito G."/>
        </authorList>
    </citation>
    <scope>NUCLEOTIDE SEQUENCE</scope>
    <source>
        <strain evidence="8">NRRL 28262</strain>
    </source>
</reference>
<dbReference type="Pfam" id="PF01522">
    <property type="entry name" value="Polysacc_deac_1"/>
    <property type="match status" value="1"/>
</dbReference>
<keyword evidence="5" id="KW-0119">Carbohydrate metabolism</keyword>
<dbReference type="GO" id="GO:0016810">
    <property type="term" value="F:hydrolase activity, acting on carbon-nitrogen (but not peptide) bonds"/>
    <property type="evidence" value="ECO:0007669"/>
    <property type="project" value="InterPro"/>
</dbReference>
<gene>
    <name evidence="8" type="primary">CDA2_13</name>
    <name evidence="8" type="ORF">BGZ95_010271</name>
</gene>
<keyword evidence="2" id="KW-0479">Metal-binding</keyword>
<sequence>MYSKSLAALALVAISALSSLSSTHSLPFSTPSSTLEKRAGPAPIITECTVPNSFALTFDDGPSIWTHELLDYLAIKNVKVTFFVNGLNYNLITEPEISAVVKRAYNEGHQIASHTWAHADISAPGVDVANQMKMLDDALINIIGVRPIYMRPPYGNTSPESLTYLASAGYKVINWMVDSNDWRHPEDFKQNFEAYRVALQDPAAAGKGFISLQHDAQQQTAEVFGKLAVEYVLSKGFNVMPVGTCLGDTTGWYRV</sequence>
<organism evidence="8 9">
    <name type="scientific">Linnemannia exigua</name>
    <dbReference type="NCBI Taxonomy" id="604196"/>
    <lineage>
        <taxon>Eukaryota</taxon>
        <taxon>Fungi</taxon>
        <taxon>Fungi incertae sedis</taxon>
        <taxon>Mucoromycota</taxon>
        <taxon>Mortierellomycotina</taxon>
        <taxon>Mortierellomycetes</taxon>
        <taxon>Mortierellales</taxon>
        <taxon>Mortierellaceae</taxon>
        <taxon>Linnemannia</taxon>
    </lineage>
</organism>
<keyword evidence="3 6" id="KW-0732">Signal</keyword>
<dbReference type="SUPFAM" id="SSF88713">
    <property type="entry name" value="Glycoside hydrolase/deacetylase"/>
    <property type="match status" value="1"/>
</dbReference>
<dbReference type="InterPro" id="IPR002509">
    <property type="entry name" value="NODB_dom"/>
</dbReference>
<dbReference type="GO" id="GO:0005975">
    <property type="term" value="P:carbohydrate metabolic process"/>
    <property type="evidence" value="ECO:0007669"/>
    <property type="project" value="InterPro"/>
</dbReference>
<feature type="domain" description="NodB homology" evidence="7">
    <location>
        <begin position="52"/>
        <end position="240"/>
    </location>
</feature>
<evidence type="ECO:0000259" key="7">
    <source>
        <dbReference type="PROSITE" id="PS51677"/>
    </source>
</evidence>
<proteinExistence type="predicted"/>
<evidence type="ECO:0000313" key="8">
    <source>
        <dbReference type="EMBL" id="KAG0273930.1"/>
    </source>
</evidence>
<dbReference type="PANTHER" id="PTHR46471">
    <property type="entry name" value="CHITIN DEACETYLASE"/>
    <property type="match status" value="1"/>
</dbReference>
<evidence type="ECO:0000256" key="5">
    <source>
        <dbReference type="ARBA" id="ARBA00023277"/>
    </source>
</evidence>
<comment type="cofactor">
    <cofactor evidence="1">
        <name>Co(2+)</name>
        <dbReference type="ChEBI" id="CHEBI:48828"/>
    </cofactor>
</comment>
<dbReference type="CDD" id="cd10951">
    <property type="entry name" value="CE4_ClCDA_like"/>
    <property type="match status" value="1"/>
</dbReference>
<evidence type="ECO:0000256" key="1">
    <source>
        <dbReference type="ARBA" id="ARBA00001941"/>
    </source>
</evidence>
<dbReference type="PROSITE" id="PS51677">
    <property type="entry name" value="NODB"/>
    <property type="match status" value="1"/>
</dbReference>
<dbReference type="PANTHER" id="PTHR46471:SF2">
    <property type="entry name" value="CHITIN DEACETYLASE-RELATED"/>
    <property type="match status" value="1"/>
</dbReference>
<feature type="chain" id="PRO_5042141576" evidence="6">
    <location>
        <begin position="26"/>
        <end position="255"/>
    </location>
</feature>